<dbReference type="Proteomes" id="UP001339883">
    <property type="component" value="Unassembled WGS sequence"/>
</dbReference>
<evidence type="ECO:0000313" key="3">
    <source>
        <dbReference type="Proteomes" id="UP001339883"/>
    </source>
</evidence>
<dbReference type="RefSeq" id="WP_325774737.1">
    <property type="nucleotide sequence ID" value="NZ_VTDN01000002.1"/>
</dbReference>
<comment type="caution">
    <text evidence="2">The sequence shown here is derived from an EMBL/GenBank/DDBJ whole genome shotgun (WGS) entry which is preliminary data.</text>
</comment>
<reference evidence="2 3" key="1">
    <citation type="submission" date="2019-08" db="EMBL/GenBank/DDBJ databases">
        <title>Five species of Acinetobacter isolated from floral nectar and animal pollinators.</title>
        <authorList>
            <person name="Hendry T.A."/>
        </authorList>
    </citation>
    <scope>NUCLEOTIDE SEQUENCE [LARGE SCALE GENOMIC DNA]</scope>
    <source>
        <strain evidence="2 3">MD18.27</strain>
    </source>
</reference>
<gene>
    <name evidence="2" type="ORF">I2F25_03780</name>
</gene>
<evidence type="ECO:0008006" key="4">
    <source>
        <dbReference type="Google" id="ProtNLM"/>
    </source>
</evidence>
<protein>
    <recommendedName>
        <fullName evidence="4">DUF2986 domain-containing protein</fullName>
    </recommendedName>
</protein>
<dbReference type="EMBL" id="VTDN01000002">
    <property type="protein sequence ID" value="MEB5476177.1"/>
    <property type="molecule type" value="Genomic_DNA"/>
</dbReference>
<keyword evidence="3" id="KW-1185">Reference proteome</keyword>
<accession>A0ABU6DR90</accession>
<organism evidence="2 3">
    <name type="scientific">Acinetobacter pollinis</name>
    <dbReference type="NCBI Taxonomy" id="2605270"/>
    <lineage>
        <taxon>Bacteria</taxon>
        <taxon>Pseudomonadati</taxon>
        <taxon>Pseudomonadota</taxon>
        <taxon>Gammaproteobacteria</taxon>
        <taxon>Moraxellales</taxon>
        <taxon>Moraxellaceae</taxon>
        <taxon>Acinetobacter</taxon>
    </lineage>
</organism>
<feature type="region of interest" description="Disordered" evidence="1">
    <location>
        <begin position="1"/>
        <end position="51"/>
    </location>
</feature>
<evidence type="ECO:0000256" key="1">
    <source>
        <dbReference type="SAM" id="MobiDB-lite"/>
    </source>
</evidence>
<proteinExistence type="predicted"/>
<sequence length="51" mass="6040">MSQLINQGKFRERANRTRKYQQSENHVAQLEKNNIYPKNQTEPVKKTPEPA</sequence>
<name>A0ABU6DR90_9GAMM</name>
<evidence type="ECO:0000313" key="2">
    <source>
        <dbReference type="EMBL" id="MEB5476177.1"/>
    </source>
</evidence>